<organism evidence="8 9">
    <name type="scientific">Giardia muris</name>
    <dbReference type="NCBI Taxonomy" id="5742"/>
    <lineage>
        <taxon>Eukaryota</taxon>
        <taxon>Metamonada</taxon>
        <taxon>Diplomonadida</taxon>
        <taxon>Hexamitidae</taxon>
        <taxon>Giardiinae</taxon>
        <taxon>Giardia</taxon>
    </lineage>
</organism>
<dbReference type="SUPFAM" id="SSF47473">
    <property type="entry name" value="EF-hand"/>
    <property type="match status" value="1"/>
</dbReference>
<dbReference type="InterPro" id="IPR011009">
    <property type="entry name" value="Kinase-like_dom_sf"/>
</dbReference>
<evidence type="ECO:0000256" key="6">
    <source>
        <dbReference type="PROSITE-ProRule" id="PRU10141"/>
    </source>
</evidence>
<keyword evidence="3 6" id="KW-0547">Nucleotide-binding</keyword>
<dbReference type="GO" id="GO:0004674">
    <property type="term" value="F:protein serine/threonine kinase activity"/>
    <property type="evidence" value="ECO:0007669"/>
    <property type="project" value="UniProtKB-KW"/>
</dbReference>
<gene>
    <name evidence="8" type="ORF">GMRT_12461</name>
</gene>
<evidence type="ECO:0000256" key="3">
    <source>
        <dbReference type="ARBA" id="ARBA00022741"/>
    </source>
</evidence>
<feature type="binding site" evidence="6">
    <location>
        <position position="272"/>
    </location>
    <ligand>
        <name>ATP</name>
        <dbReference type="ChEBI" id="CHEBI:30616"/>
    </ligand>
</feature>
<proteinExistence type="predicted"/>
<reference evidence="8 9" key="1">
    <citation type="submission" date="2019-05" db="EMBL/GenBank/DDBJ databases">
        <title>The compact genome of Giardia muris reveals important steps in the evolution of intestinal protozoan parasites.</title>
        <authorList>
            <person name="Xu F."/>
            <person name="Jimenez-Gonzalez A."/>
            <person name="Einarsson E."/>
            <person name="Astvaldsson A."/>
            <person name="Peirasmaki D."/>
            <person name="Eckmann L."/>
            <person name="Andersson J.O."/>
            <person name="Svard S.G."/>
            <person name="Jerlstrom-Hultqvist J."/>
        </authorList>
    </citation>
    <scope>NUCLEOTIDE SEQUENCE [LARGE SCALE GENOMIC DNA]</scope>
    <source>
        <strain evidence="8 9">Roberts-Thomson</strain>
    </source>
</reference>
<dbReference type="Gene3D" id="1.10.510.10">
    <property type="entry name" value="Transferase(Phosphotransferase) domain 1"/>
    <property type="match status" value="1"/>
</dbReference>
<dbReference type="SUPFAM" id="SSF56112">
    <property type="entry name" value="Protein kinase-like (PK-like)"/>
    <property type="match status" value="1"/>
</dbReference>
<keyword evidence="9" id="KW-1185">Reference proteome</keyword>
<keyword evidence="4 8" id="KW-0418">Kinase</keyword>
<evidence type="ECO:0000256" key="5">
    <source>
        <dbReference type="ARBA" id="ARBA00022840"/>
    </source>
</evidence>
<dbReference type="Proteomes" id="UP000315496">
    <property type="component" value="Chromosome 3"/>
</dbReference>
<dbReference type="AlphaFoldDB" id="A0A4Z1T4L3"/>
<dbReference type="GO" id="GO:0035556">
    <property type="term" value="P:intracellular signal transduction"/>
    <property type="evidence" value="ECO:0007669"/>
    <property type="project" value="TreeGrafter"/>
</dbReference>
<comment type="caution">
    <text evidence="8">The sequence shown here is derived from an EMBL/GenBank/DDBJ whole genome shotgun (WGS) entry which is preliminary data.</text>
</comment>
<protein>
    <submittedName>
        <fullName evidence="8">Kinase</fullName>
    </submittedName>
</protein>
<dbReference type="OrthoDB" id="10252534at2759"/>
<keyword evidence="2" id="KW-0808">Transferase</keyword>
<evidence type="ECO:0000313" key="9">
    <source>
        <dbReference type="Proteomes" id="UP000315496"/>
    </source>
</evidence>
<dbReference type="GO" id="GO:0005737">
    <property type="term" value="C:cytoplasm"/>
    <property type="evidence" value="ECO:0007669"/>
    <property type="project" value="TreeGrafter"/>
</dbReference>
<dbReference type="EMBL" id="VDLU01000003">
    <property type="protein sequence ID" value="TNJ27469.1"/>
    <property type="molecule type" value="Genomic_DNA"/>
</dbReference>
<evidence type="ECO:0000259" key="7">
    <source>
        <dbReference type="PROSITE" id="PS50011"/>
    </source>
</evidence>
<keyword evidence="5 6" id="KW-0067">ATP-binding</keyword>
<dbReference type="VEuPathDB" id="GiardiaDB:GMRT_12461"/>
<accession>A0A4Z1T4L3</accession>
<dbReference type="InterPro" id="IPR017441">
    <property type="entry name" value="Protein_kinase_ATP_BS"/>
</dbReference>
<sequence>MPPCCTGSGERRALELFHLLDTEGRGYVPRRILSEPPHRLTHTQKKLLERVRLALDEDWLLGDARLSKDDFVRLATSGVREIVALSSLLQLEVPSSGRTVWDLFEEAGSSVFMQDDGPASIEGACMRPRLSLYVPDGRRYTLSTATRKFVTSEDVAAVLDAFSAANINVAGILGLSPQMPPEYEKDALSLLVLKEYDYTCTGYLNEHEFAHFLRNLLREYLAHRAFVGMDSKWIGNYLTGRTLGFGRGGIVKAAVKGDGKQPFVPAQTYALKIIPLQEEGVDIPWLGARSIPEDYAIRRAGKHRHVVELTDTFVHTDDRGIRWRAMALTFCGGGTLWEHRQSILMTEPIARYFFTQIIKAVAFIHLSGVAHLDLRAENCMLDENGVVKVCDFGNAMSFEVREGGLCDDRVKAGVLAGTLTRMPPEMLTREEDFSATKVDIWCCGLLLYELLMGKPAFRQPETDDTEIAIELLTKRICELDYEAIGYPFTAEARDLCNRMLALNPADRPSAIDILTHPWLSGPCVKPPLALGLVVLDPAPSLMEAGSVLRKALEDRRIEYRDSPDGTLEEQVLICRTAERTLTFTIILRVLSNRFAQKGMTRVESDLEMMQVTIDANITCSGAEDLEDEHIRRSLKSEAGLKATFALRSGSLFDFHCVFRGVRAELLAFFQRRGSVTSRQGSE</sequence>
<evidence type="ECO:0000256" key="1">
    <source>
        <dbReference type="ARBA" id="ARBA00022527"/>
    </source>
</evidence>
<dbReference type="InterPro" id="IPR000719">
    <property type="entry name" value="Prot_kinase_dom"/>
</dbReference>
<dbReference type="PANTHER" id="PTHR24346">
    <property type="entry name" value="MAP/MICROTUBULE AFFINITY-REGULATING KINASE"/>
    <property type="match status" value="1"/>
</dbReference>
<dbReference type="GO" id="GO:0005524">
    <property type="term" value="F:ATP binding"/>
    <property type="evidence" value="ECO:0007669"/>
    <property type="project" value="UniProtKB-UniRule"/>
</dbReference>
<dbReference type="Pfam" id="PF00069">
    <property type="entry name" value="Pkinase"/>
    <property type="match status" value="1"/>
</dbReference>
<evidence type="ECO:0000313" key="8">
    <source>
        <dbReference type="EMBL" id="TNJ27469.1"/>
    </source>
</evidence>
<keyword evidence="1" id="KW-0723">Serine/threonine-protein kinase</keyword>
<evidence type="ECO:0000256" key="2">
    <source>
        <dbReference type="ARBA" id="ARBA00022679"/>
    </source>
</evidence>
<dbReference type="PANTHER" id="PTHR24346:SF82">
    <property type="entry name" value="KP78A-RELATED"/>
    <property type="match status" value="1"/>
</dbReference>
<dbReference type="PROSITE" id="PS50011">
    <property type="entry name" value="PROTEIN_KINASE_DOM"/>
    <property type="match status" value="1"/>
</dbReference>
<dbReference type="PROSITE" id="PS00107">
    <property type="entry name" value="PROTEIN_KINASE_ATP"/>
    <property type="match status" value="1"/>
</dbReference>
<evidence type="ECO:0000256" key="4">
    <source>
        <dbReference type="ARBA" id="ARBA00022777"/>
    </source>
</evidence>
<dbReference type="InterPro" id="IPR011992">
    <property type="entry name" value="EF-hand-dom_pair"/>
</dbReference>
<name>A0A4Z1T4L3_GIAMU</name>
<feature type="domain" description="Protein kinase" evidence="7">
    <location>
        <begin position="237"/>
        <end position="519"/>
    </location>
</feature>